<keyword evidence="1" id="KW-0812">Transmembrane</keyword>
<keyword evidence="3" id="KW-1185">Reference proteome</keyword>
<reference evidence="2 3" key="1">
    <citation type="submission" date="2018-06" db="EMBL/GenBank/DDBJ databases">
        <title>Sphaerisporangium craniellae sp. nov., isolated from a marine sponge in the South China Sea.</title>
        <authorList>
            <person name="Li L."/>
        </authorList>
    </citation>
    <scope>NUCLEOTIDE SEQUENCE [LARGE SCALE GENOMIC DNA]</scope>
    <source>
        <strain evidence="2 3">LHW63015</strain>
    </source>
</reference>
<dbReference type="EMBL" id="QMEY01000016">
    <property type="protein sequence ID" value="RBQ16557.1"/>
    <property type="molecule type" value="Genomic_DNA"/>
</dbReference>
<evidence type="ECO:0008006" key="4">
    <source>
        <dbReference type="Google" id="ProtNLM"/>
    </source>
</evidence>
<dbReference type="AlphaFoldDB" id="A0A366LS34"/>
<accession>A0A366LS34</accession>
<comment type="caution">
    <text evidence="2">The sequence shown here is derived from an EMBL/GenBank/DDBJ whole genome shotgun (WGS) entry which is preliminary data.</text>
</comment>
<feature type="transmembrane region" description="Helical" evidence="1">
    <location>
        <begin position="66"/>
        <end position="91"/>
    </location>
</feature>
<protein>
    <recommendedName>
        <fullName evidence="4">DUF4190 domain-containing protein</fullName>
    </recommendedName>
</protein>
<organism evidence="2 3">
    <name type="scientific">Spongiactinospora rosea</name>
    <dbReference type="NCBI Taxonomy" id="2248750"/>
    <lineage>
        <taxon>Bacteria</taxon>
        <taxon>Bacillati</taxon>
        <taxon>Actinomycetota</taxon>
        <taxon>Actinomycetes</taxon>
        <taxon>Streptosporangiales</taxon>
        <taxon>Streptosporangiaceae</taxon>
        <taxon>Spongiactinospora</taxon>
    </lineage>
</organism>
<evidence type="ECO:0000313" key="2">
    <source>
        <dbReference type="EMBL" id="RBQ16557.1"/>
    </source>
</evidence>
<dbReference type="OrthoDB" id="3537392at2"/>
<name>A0A366LS34_9ACTN</name>
<dbReference type="RefSeq" id="WP_113984183.1">
    <property type="nucleotide sequence ID" value="NZ_QMEY01000016.1"/>
</dbReference>
<sequence>MTTPVQTPIGQQTPEAAGRRAVWLALAAVAMTLLLPIAGVVLCVIALVAGIRAVGALRRAAKPTALVVTGVVVSALSLLWSLVVLAGQVYFGQELTAYTECKIGAGTVAGLEECVDLLERGMESKMPFLKPGDLQFPFAP</sequence>
<gene>
    <name evidence="2" type="ORF">DP939_30065</name>
</gene>
<evidence type="ECO:0000313" key="3">
    <source>
        <dbReference type="Proteomes" id="UP000253303"/>
    </source>
</evidence>
<feature type="transmembrane region" description="Helical" evidence="1">
    <location>
        <begin position="21"/>
        <end position="54"/>
    </location>
</feature>
<keyword evidence="1" id="KW-1133">Transmembrane helix</keyword>
<evidence type="ECO:0000256" key="1">
    <source>
        <dbReference type="SAM" id="Phobius"/>
    </source>
</evidence>
<keyword evidence="1" id="KW-0472">Membrane</keyword>
<dbReference type="Proteomes" id="UP000253303">
    <property type="component" value="Unassembled WGS sequence"/>
</dbReference>
<proteinExistence type="predicted"/>